<gene>
    <name evidence="2" type="primary">spoIIIAB</name>
    <name evidence="2" type="ORF">CR194_02085</name>
</gene>
<dbReference type="AlphaFoldDB" id="A0A323TXK7"/>
<keyword evidence="1" id="KW-0812">Transmembrane</keyword>
<evidence type="ECO:0000313" key="2">
    <source>
        <dbReference type="EMBL" id="PYZ94345.1"/>
    </source>
</evidence>
<name>A0A323TXK7_9BACI</name>
<dbReference type="EMBL" id="PDOD01000001">
    <property type="protein sequence ID" value="PYZ94345.1"/>
    <property type="molecule type" value="Genomic_DNA"/>
</dbReference>
<proteinExistence type="predicted"/>
<feature type="transmembrane region" description="Helical" evidence="1">
    <location>
        <begin position="169"/>
        <end position="186"/>
    </location>
</feature>
<dbReference type="NCBIfam" id="TIGR02833">
    <property type="entry name" value="spore_III_AB"/>
    <property type="match status" value="1"/>
</dbReference>
<dbReference type="Proteomes" id="UP000248214">
    <property type="component" value="Unassembled WGS sequence"/>
</dbReference>
<keyword evidence="3" id="KW-1185">Reference proteome</keyword>
<evidence type="ECO:0000313" key="3">
    <source>
        <dbReference type="Proteomes" id="UP000248214"/>
    </source>
</evidence>
<dbReference type="PIRSF" id="PIRSF021435">
    <property type="entry name" value="SpoIIIAB"/>
    <property type="match status" value="1"/>
</dbReference>
<evidence type="ECO:0000256" key="1">
    <source>
        <dbReference type="SAM" id="Phobius"/>
    </source>
</evidence>
<feature type="transmembrane region" description="Helical" evidence="1">
    <location>
        <begin position="17"/>
        <end position="38"/>
    </location>
</feature>
<accession>A0A323TXK7</accession>
<organism evidence="2 3">
    <name type="scientific">Salipaludibacillus keqinensis</name>
    <dbReference type="NCBI Taxonomy" id="2045207"/>
    <lineage>
        <taxon>Bacteria</taxon>
        <taxon>Bacillati</taxon>
        <taxon>Bacillota</taxon>
        <taxon>Bacilli</taxon>
        <taxon>Bacillales</taxon>
        <taxon>Bacillaceae</taxon>
    </lineage>
</organism>
<comment type="caution">
    <text evidence="2">The sequence shown here is derived from an EMBL/GenBank/DDBJ whole genome shotgun (WGS) entry which is preliminary data.</text>
</comment>
<reference evidence="2 3" key="1">
    <citation type="submission" date="2017-10" db="EMBL/GenBank/DDBJ databases">
        <title>Bacillus sp. nov., a halophilic bacterium isolated from a Keqin Lake.</title>
        <authorList>
            <person name="Wang H."/>
        </authorList>
    </citation>
    <scope>NUCLEOTIDE SEQUENCE [LARGE SCALE GENOMIC DNA]</scope>
    <source>
        <strain evidence="2 3">KQ-12</strain>
    </source>
</reference>
<sequence>MQKLITIFVKNQSGDTVMIWLGASFIIFASAFSGMEFAKRLERRTNLLRHIKVALETLDTEIAFAMMPLAEAFDQVSRQLPPPVREFFYEVALKLKNEETSAFQAWEEVLVKWMEDVDLEEKDIEILRQFGQTLGKQDIQGQRKQIKLTQSYLDHMEKTAIDAQKKYQSMYRSLGLLGGILLVIMLL</sequence>
<dbReference type="Pfam" id="PF09548">
    <property type="entry name" value="Spore_III_AB"/>
    <property type="match status" value="1"/>
</dbReference>
<keyword evidence="1" id="KW-0472">Membrane</keyword>
<keyword evidence="1" id="KW-1133">Transmembrane helix</keyword>
<dbReference type="InterPro" id="IPR014198">
    <property type="entry name" value="Spore_III_AB"/>
</dbReference>
<protein>
    <submittedName>
        <fullName evidence="2">Stage III sporulation protein AB</fullName>
    </submittedName>
</protein>